<keyword evidence="2" id="KW-1185">Reference proteome</keyword>
<protein>
    <submittedName>
        <fullName evidence="1">Uncharacterized protein</fullName>
    </submittedName>
</protein>
<reference evidence="1 2" key="1">
    <citation type="submission" date="2014-04" db="EMBL/GenBank/DDBJ databases">
        <authorList>
            <consortium name="DOE Joint Genome Institute"/>
            <person name="Kuo A."/>
            <person name="Tarkka M."/>
            <person name="Buscot F."/>
            <person name="Kohler A."/>
            <person name="Nagy L.G."/>
            <person name="Floudas D."/>
            <person name="Copeland A."/>
            <person name="Barry K.W."/>
            <person name="Cichocki N."/>
            <person name="Veneault-Fourrey C."/>
            <person name="LaButti K."/>
            <person name="Lindquist E.A."/>
            <person name="Lipzen A."/>
            <person name="Lundell T."/>
            <person name="Morin E."/>
            <person name="Murat C."/>
            <person name="Sun H."/>
            <person name="Tunlid A."/>
            <person name="Henrissat B."/>
            <person name="Grigoriev I.V."/>
            <person name="Hibbett D.S."/>
            <person name="Martin F."/>
            <person name="Nordberg H.P."/>
            <person name="Cantor M.N."/>
            <person name="Hua S.X."/>
        </authorList>
    </citation>
    <scope>NUCLEOTIDE SEQUENCE [LARGE SCALE GENOMIC DNA]</scope>
    <source>
        <strain evidence="1 2">F 1598</strain>
    </source>
</reference>
<organism evidence="1 2">
    <name type="scientific">Piloderma croceum (strain F 1598)</name>
    <dbReference type="NCBI Taxonomy" id="765440"/>
    <lineage>
        <taxon>Eukaryota</taxon>
        <taxon>Fungi</taxon>
        <taxon>Dikarya</taxon>
        <taxon>Basidiomycota</taxon>
        <taxon>Agaricomycotina</taxon>
        <taxon>Agaricomycetes</taxon>
        <taxon>Agaricomycetidae</taxon>
        <taxon>Atheliales</taxon>
        <taxon>Atheliaceae</taxon>
        <taxon>Piloderma</taxon>
    </lineage>
</organism>
<proteinExistence type="predicted"/>
<reference evidence="2" key="2">
    <citation type="submission" date="2015-01" db="EMBL/GenBank/DDBJ databases">
        <title>Evolutionary Origins and Diversification of the Mycorrhizal Mutualists.</title>
        <authorList>
            <consortium name="DOE Joint Genome Institute"/>
            <consortium name="Mycorrhizal Genomics Consortium"/>
            <person name="Kohler A."/>
            <person name="Kuo A."/>
            <person name="Nagy L.G."/>
            <person name="Floudas D."/>
            <person name="Copeland A."/>
            <person name="Barry K.W."/>
            <person name="Cichocki N."/>
            <person name="Veneault-Fourrey C."/>
            <person name="LaButti K."/>
            <person name="Lindquist E.A."/>
            <person name="Lipzen A."/>
            <person name="Lundell T."/>
            <person name="Morin E."/>
            <person name="Murat C."/>
            <person name="Riley R."/>
            <person name="Ohm R."/>
            <person name="Sun H."/>
            <person name="Tunlid A."/>
            <person name="Henrissat B."/>
            <person name="Grigoriev I.V."/>
            <person name="Hibbett D.S."/>
            <person name="Martin F."/>
        </authorList>
    </citation>
    <scope>NUCLEOTIDE SEQUENCE [LARGE SCALE GENOMIC DNA]</scope>
    <source>
        <strain evidence="2">F 1598</strain>
    </source>
</reference>
<accession>A0A0C3EXJ3</accession>
<dbReference type="AlphaFoldDB" id="A0A0C3EXJ3"/>
<evidence type="ECO:0000313" key="2">
    <source>
        <dbReference type="Proteomes" id="UP000054166"/>
    </source>
</evidence>
<dbReference type="HOGENOM" id="CLU_2655371_0_0_1"/>
<sequence>MLLSWFHSGLHRFQGLSSRTERLIIPGASDVYLFSEKQYSCSLTALDGVLKMNIYWISKPYSTSSVRSPKITMILW</sequence>
<name>A0A0C3EXJ3_PILCF</name>
<gene>
    <name evidence="1" type="ORF">PILCRDRAFT_625601</name>
</gene>
<evidence type="ECO:0000313" key="1">
    <source>
        <dbReference type="EMBL" id="KIM77240.1"/>
    </source>
</evidence>
<dbReference type="EMBL" id="KN833027">
    <property type="protein sequence ID" value="KIM77240.1"/>
    <property type="molecule type" value="Genomic_DNA"/>
</dbReference>
<dbReference type="Proteomes" id="UP000054166">
    <property type="component" value="Unassembled WGS sequence"/>
</dbReference>
<dbReference type="InParanoid" id="A0A0C3EXJ3"/>